<dbReference type="RefSeq" id="WP_169187631.1">
    <property type="nucleotide sequence ID" value="NZ_JABBPK010000001.1"/>
</dbReference>
<accession>A0A7Y0K595</accession>
<evidence type="ECO:0000313" key="1">
    <source>
        <dbReference type="EMBL" id="NMO75703.1"/>
    </source>
</evidence>
<organism evidence="1 2">
    <name type="scientific">Niallia alba</name>
    <dbReference type="NCBI Taxonomy" id="2729105"/>
    <lineage>
        <taxon>Bacteria</taxon>
        <taxon>Bacillati</taxon>
        <taxon>Bacillota</taxon>
        <taxon>Bacilli</taxon>
        <taxon>Bacillales</taxon>
        <taxon>Bacillaceae</taxon>
        <taxon>Niallia</taxon>
    </lineage>
</organism>
<evidence type="ECO:0000313" key="2">
    <source>
        <dbReference type="Proteomes" id="UP000588491"/>
    </source>
</evidence>
<name>A0A7Y0K595_9BACI</name>
<protein>
    <submittedName>
        <fullName evidence="1">Uncharacterized protein</fullName>
    </submittedName>
</protein>
<proteinExistence type="predicted"/>
<keyword evidence="2" id="KW-1185">Reference proteome</keyword>
<reference evidence="1 2" key="1">
    <citation type="submission" date="2020-04" db="EMBL/GenBank/DDBJ databases">
        <title>Bacillus sp. UniB3 isolated from commercial digestive syrup.</title>
        <authorList>
            <person name="Thorat V."/>
            <person name="Kirdat K."/>
            <person name="Tiwarekar B."/>
            <person name="Yadav A."/>
        </authorList>
    </citation>
    <scope>NUCLEOTIDE SEQUENCE [LARGE SCALE GENOMIC DNA]</scope>
    <source>
        <strain evidence="1 2">UniB3</strain>
    </source>
</reference>
<dbReference type="Proteomes" id="UP000588491">
    <property type="component" value="Unassembled WGS sequence"/>
</dbReference>
<gene>
    <name evidence="1" type="ORF">HHU08_01435</name>
</gene>
<comment type="caution">
    <text evidence="1">The sequence shown here is derived from an EMBL/GenBank/DDBJ whole genome shotgun (WGS) entry which is preliminary data.</text>
</comment>
<dbReference type="AlphaFoldDB" id="A0A7Y0K595"/>
<sequence>MEQYILQKDVELQGHKYRFAIFEMQEKDGIYFYSIFAEIFEEETFELIHGGRFVSEEAAKGDLKHVLYYLVHGELTFNHYNEN</sequence>
<dbReference type="EMBL" id="JABBPK010000001">
    <property type="protein sequence ID" value="NMO75703.1"/>
    <property type="molecule type" value="Genomic_DNA"/>
</dbReference>